<dbReference type="EMBL" id="JBIMSN010000072">
    <property type="protein sequence ID" value="MFH5230316.1"/>
    <property type="molecule type" value="Genomic_DNA"/>
</dbReference>
<keyword evidence="3" id="KW-0238">DNA-binding</keyword>
<keyword evidence="10" id="KW-1185">Reference proteome</keyword>
<evidence type="ECO:0000313" key="8">
    <source>
        <dbReference type="EMBL" id="MFH5242106.1"/>
    </source>
</evidence>
<comment type="caution">
    <text evidence="8">The sequence shown here is derived from an EMBL/GenBank/DDBJ whole genome shotgun (WGS) entry which is preliminary data.</text>
</comment>
<dbReference type="InterPro" id="IPR002513">
    <property type="entry name" value="Tn3_Tnp_DDE_dom"/>
</dbReference>
<evidence type="ECO:0000313" key="7">
    <source>
        <dbReference type="EMBL" id="MFH5230316.1"/>
    </source>
</evidence>
<name>A0ABW7KNU5_9NOCA</name>
<dbReference type="EMBL" id="JBIMSP010000011">
    <property type="protein sequence ID" value="MFH5242106.1"/>
    <property type="molecule type" value="Genomic_DNA"/>
</dbReference>
<evidence type="ECO:0000256" key="3">
    <source>
        <dbReference type="ARBA" id="ARBA00023125"/>
    </source>
</evidence>
<proteinExistence type="inferred from homology"/>
<comment type="similarity">
    <text evidence="1">Belongs to the transposase 7 family.</text>
</comment>
<feature type="domain" description="DUF4158" evidence="6">
    <location>
        <begin position="7"/>
        <end position="170"/>
    </location>
</feature>
<feature type="domain" description="Tn3 transposase DDE" evidence="5">
    <location>
        <begin position="586"/>
        <end position="973"/>
    </location>
</feature>
<protein>
    <submittedName>
        <fullName evidence="8">Tn3 family transposase</fullName>
    </submittedName>
</protein>
<dbReference type="Proteomes" id="UP001609176">
    <property type="component" value="Unassembled WGS sequence"/>
</dbReference>
<evidence type="ECO:0000256" key="2">
    <source>
        <dbReference type="ARBA" id="ARBA00022578"/>
    </source>
</evidence>
<dbReference type="RefSeq" id="WP_395124169.1">
    <property type="nucleotide sequence ID" value="NZ_JBIMSN010000072.1"/>
</dbReference>
<reference evidence="9 10" key="1">
    <citation type="submission" date="2024-10" db="EMBL/GenBank/DDBJ databases">
        <authorList>
            <person name="Riesco R."/>
        </authorList>
    </citation>
    <scope>NUCLEOTIDE SEQUENCE [LARGE SCALE GENOMIC DNA]</scope>
    <source>
        <strain evidence="8 9">NCIMB 15448</strain>
        <strain evidence="7 10">NCIMB 15450</strain>
    </source>
</reference>
<dbReference type="InterPro" id="IPR025296">
    <property type="entry name" value="DUF4158"/>
</dbReference>
<dbReference type="Proteomes" id="UP001609219">
    <property type="component" value="Unassembled WGS sequence"/>
</dbReference>
<evidence type="ECO:0000256" key="4">
    <source>
        <dbReference type="ARBA" id="ARBA00023172"/>
    </source>
</evidence>
<dbReference type="InterPro" id="IPR047653">
    <property type="entry name" value="Tn3-like_transpos"/>
</dbReference>
<sequence>MATRTYSDAELEQLRGFPDSIGPDELIRYFTLTAGDVAFVNSHRTPPNRIGVAVQLCSLPWLGFVPDRVDRVPDAGARRLAERLGIPVAALAEYGGREQTRTDHLREVAEFLGWRSAGDLDFKELDQFLLARAIEHDSPGLLFRLASEHLRSSRVIRPGPVWLTERVAAARQAAQIETYTRLEHLLTPRRRSGLDGLLDVDTELGSTRLHWLSNGATTASPEAIKSEIAKLRFLRDLGVDHLDVSVLPVERRRYLAGIGRRSTAQMLSRRDPERRYPILLTLIAQSGVEVLDEVVQLFDQAVSGRESHARNKLADRLAERAVAAEDRLALLDAMLPVLLDSTVPDAEVGTILRGLGMQRMRAAHSGAPTRLPRDRGHLAVLDDSFSYLRRFVPDVLDAIDFRGTDAAADLITATAQLRGLYVAGARNVPPNAPVSFVPARWRGYLDDAVAAQDATAYRHYWELCVLYGLRDGLRSGDVFVPGSRRYADPTSYLISGDQWQLQRQEYCRLVGKTPDGRDAIEHARHELRDAVAALEEVLAAGDGAVRLDDKGELVIGPLTAETVPDEADALRDDLVAMLPRIPLASLLIEVDRRTGFTDLLVHAGGKQARSPELKRNLIACLIGFATNMGLTAMAHASGISYDVLAWTSEWYLREPTLRAGNAVIVDYHHGLPMSQRFGSGTLSSSDGQRFPMRGKSLTARHLSRYFVDEGISTYTHVSDQHSTYGTKIIVATDREAHYVLDEILGNATDLPITEHAVDTGGVTLVNFALFDLVGLTLSPRIRNLGRIVPYRLGPRRDYLADYPHAGPLLTAIAGDELIVAEWDNMLRLAASFKYGHTTPSLLVGKLSASSRQNRLAAALKEWGAIRRTIFACRYLSDETYRRKIGRQLNKGESMHALRRDLHFAGLGKMTRHHHEQQTEQAWCLTVVTNAIICWMTEYLGLAVDARGAAGQPIDDAVLAHISPAHSEPVHFFGSIPIDVDKELAQLDATGYRPLRNLDT</sequence>
<evidence type="ECO:0000259" key="5">
    <source>
        <dbReference type="Pfam" id="PF01526"/>
    </source>
</evidence>
<evidence type="ECO:0000313" key="10">
    <source>
        <dbReference type="Proteomes" id="UP001609219"/>
    </source>
</evidence>
<evidence type="ECO:0000256" key="1">
    <source>
        <dbReference type="ARBA" id="ARBA00009402"/>
    </source>
</evidence>
<organism evidence="8 9">
    <name type="scientific">Antrihabitans spumae</name>
    <dbReference type="NCBI Taxonomy" id="3373370"/>
    <lineage>
        <taxon>Bacteria</taxon>
        <taxon>Bacillati</taxon>
        <taxon>Actinomycetota</taxon>
        <taxon>Actinomycetes</taxon>
        <taxon>Mycobacteriales</taxon>
        <taxon>Nocardiaceae</taxon>
        <taxon>Antrihabitans</taxon>
    </lineage>
</organism>
<evidence type="ECO:0000259" key="6">
    <source>
        <dbReference type="Pfam" id="PF13700"/>
    </source>
</evidence>
<keyword evidence="2" id="KW-0815">Transposition</keyword>
<dbReference type="Pfam" id="PF01526">
    <property type="entry name" value="DDE_Tnp_Tn3"/>
    <property type="match status" value="1"/>
</dbReference>
<dbReference type="Pfam" id="PF13700">
    <property type="entry name" value="DUF4158"/>
    <property type="match status" value="1"/>
</dbReference>
<accession>A0ABW7KNU5</accession>
<gene>
    <name evidence="8" type="ORF">ACHIPV_09440</name>
    <name evidence="7" type="ORF">ACHIRB_17290</name>
</gene>
<evidence type="ECO:0000313" key="9">
    <source>
        <dbReference type="Proteomes" id="UP001609176"/>
    </source>
</evidence>
<dbReference type="NCBIfam" id="NF033527">
    <property type="entry name" value="transpos_Tn3"/>
    <property type="match status" value="1"/>
</dbReference>
<keyword evidence="4" id="KW-0233">DNA recombination</keyword>